<dbReference type="PROSITE" id="PS51257">
    <property type="entry name" value="PROKAR_LIPOPROTEIN"/>
    <property type="match status" value="1"/>
</dbReference>
<name>A0A975B3C6_9BACT</name>
<dbReference type="EMBL" id="CP061799">
    <property type="protein sequence ID" value="QTA78035.1"/>
    <property type="molecule type" value="Genomic_DNA"/>
</dbReference>
<organism evidence="1 2">
    <name type="scientific">Desulfonema limicola</name>
    <dbReference type="NCBI Taxonomy" id="45656"/>
    <lineage>
        <taxon>Bacteria</taxon>
        <taxon>Pseudomonadati</taxon>
        <taxon>Thermodesulfobacteriota</taxon>
        <taxon>Desulfobacteria</taxon>
        <taxon>Desulfobacterales</taxon>
        <taxon>Desulfococcaceae</taxon>
        <taxon>Desulfonema</taxon>
    </lineage>
</organism>
<dbReference type="Proteomes" id="UP000663720">
    <property type="component" value="Chromosome"/>
</dbReference>
<protein>
    <submittedName>
        <fullName evidence="1">Tetratricopeptide-like domain-containing protein</fullName>
    </submittedName>
</protein>
<dbReference type="SUPFAM" id="SSF48452">
    <property type="entry name" value="TPR-like"/>
    <property type="match status" value="1"/>
</dbReference>
<gene>
    <name evidence="1" type="ORF">dnl_02430</name>
</gene>
<dbReference type="InterPro" id="IPR011990">
    <property type="entry name" value="TPR-like_helical_dom_sf"/>
</dbReference>
<evidence type="ECO:0000313" key="2">
    <source>
        <dbReference type="Proteomes" id="UP000663720"/>
    </source>
</evidence>
<proteinExistence type="predicted"/>
<evidence type="ECO:0000313" key="1">
    <source>
        <dbReference type="EMBL" id="QTA78035.1"/>
    </source>
</evidence>
<accession>A0A975B3C6</accession>
<dbReference type="RefSeq" id="WP_207689941.1">
    <property type="nucleotide sequence ID" value="NZ_CP061799.1"/>
</dbReference>
<dbReference type="AlphaFoldDB" id="A0A975B3C6"/>
<keyword evidence="2" id="KW-1185">Reference proteome</keyword>
<dbReference type="KEGG" id="dli:dnl_02430"/>
<reference evidence="1" key="1">
    <citation type="journal article" date="2021" name="Microb. Physiol.">
        <title>Proteogenomic Insights into the Physiology of Marine, Sulfate-Reducing, Filamentous Desulfonema limicola and Desulfonema magnum.</title>
        <authorList>
            <person name="Schnaars V."/>
            <person name="Wohlbrand L."/>
            <person name="Scheve S."/>
            <person name="Hinrichs C."/>
            <person name="Reinhardt R."/>
            <person name="Rabus R."/>
        </authorList>
    </citation>
    <scope>NUCLEOTIDE SEQUENCE</scope>
    <source>
        <strain evidence="1">5ac10</strain>
    </source>
</reference>
<sequence length="421" mass="47814">MNNYKLSIIHYPLSIINYKSLIVLIIFISACTSAPIRDARTAFYADQLQDAESILADSKQDVSDRDLLLFYMDRGLILHDLGKYSESNDELLKASKLIKNQDFISVSEQGASIIANDWVTEYKGEYSERLWVHTYLMMNFLLLYQYESALVEAKQALKLLDGYENALSRDIFTRVLIAMCFENMRQYNGVYIEYKKLSQVLENPAYLTPVLYRLAKIIGLNEDAKKYEALMTRGERSEAQEILPPELILFASSGKGPVKVDGNIIVPPSIRFSFPRYSTQSSGNTDIRIQMGAENLPYVILTTDVNSVARASLQERAARIIAKELTRAAAKEAVSRAVARKNDVFIEFMVRAALFMMETPDTRSWETLPASFNLVKIPLPRGTGIVRVYINSEGRQKIENISLPKSGLKPGQRFYYSIRVK</sequence>